<sequence length="203" mass="23724">MYYKMNLNIHITSFKPPQYLIRDSTTVCVGIMTFPEEEKHIFEIKGKELNSSSLVFPINVTEKTDKIAILINKKALIAENPIIATATFHFKELFNIPIQKIVNNKISSDIKILDIHYPLKKQIKEERKNKVKQFKRKVLGQMEVRLTFPTSNNVNSNDNNKKIFNIQRQKENNRNSYQIKKLNQKKNNEFGAVSIDNCFVSEY</sequence>
<keyword evidence="2" id="KW-1185">Reference proteome</keyword>
<protein>
    <submittedName>
        <fullName evidence="1">Uncharacterized protein</fullName>
    </submittedName>
</protein>
<dbReference type="Proteomes" id="UP001470230">
    <property type="component" value="Unassembled WGS sequence"/>
</dbReference>
<dbReference type="EMBL" id="JAPFFF010000033">
    <property type="protein sequence ID" value="KAK8844316.1"/>
    <property type="molecule type" value="Genomic_DNA"/>
</dbReference>
<accession>A0ABR2HC83</accession>
<name>A0ABR2HC83_9EUKA</name>
<comment type="caution">
    <text evidence="1">The sequence shown here is derived from an EMBL/GenBank/DDBJ whole genome shotgun (WGS) entry which is preliminary data.</text>
</comment>
<organism evidence="1 2">
    <name type="scientific">Tritrichomonas musculus</name>
    <dbReference type="NCBI Taxonomy" id="1915356"/>
    <lineage>
        <taxon>Eukaryota</taxon>
        <taxon>Metamonada</taxon>
        <taxon>Parabasalia</taxon>
        <taxon>Tritrichomonadida</taxon>
        <taxon>Tritrichomonadidae</taxon>
        <taxon>Tritrichomonas</taxon>
    </lineage>
</organism>
<evidence type="ECO:0000313" key="2">
    <source>
        <dbReference type="Proteomes" id="UP001470230"/>
    </source>
</evidence>
<evidence type="ECO:0000313" key="1">
    <source>
        <dbReference type="EMBL" id="KAK8844316.1"/>
    </source>
</evidence>
<reference evidence="1 2" key="1">
    <citation type="submission" date="2024-04" db="EMBL/GenBank/DDBJ databases">
        <title>Tritrichomonas musculus Genome.</title>
        <authorList>
            <person name="Alves-Ferreira E."/>
            <person name="Grigg M."/>
            <person name="Lorenzi H."/>
            <person name="Galac M."/>
        </authorList>
    </citation>
    <scope>NUCLEOTIDE SEQUENCE [LARGE SCALE GENOMIC DNA]</scope>
    <source>
        <strain evidence="1 2">EAF2021</strain>
    </source>
</reference>
<proteinExistence type="predicted"/>
<gene>
    <name evidence="1" type="ORF">M9Y10_024529</name>
</gene>